<dbReference type="InterPro" id="IPR000014">
    <property type="entry name" value="PAS"/>
</dbReference>
<dbReference type="CDD" id="cd01948">
    <property type="entry name" value="EAL"/>
    <property type="match status" value="1"/>
</dbReference>
<dbReference type="Gene3D" id="3.30.70.270">
    <property type="match status" value="1"/>
</dbReference>
<reference evidence="5 6" key="1">
    <citation type="submission" date="2018-12" db="EMBL/GenBank/DDBJ databases">
        <title>The whole draft genome of Aquabacterium sp. SJQ9.</title>
        <authorList>
            <person name="Sun L."/>
            <person name="Gao X."/>
            <person name="Chen W."/>
            <person name="Huang K."/>
        </authorList>
    </citation>
    <scope>NUCLEOTIDE SEQUENCE [LARGE SCALE GENOMIC DNA]</scope>
    <source>
        <strain evidence="5 6">SJQ9</strain>
    </source>
</reference>
<feature type="domain" description="PAC" evidence="2">
    <location>
        <begin position="282"/>
        <end position="336"/>
    </location>
</feature>
<dbReference type="SMART" id="SM00052">
    <property type="entry name" value="EAL"/>
    <property type="match status" value="1"/>
</dbReference>
<evidence type="ECO:0000313" key="6">
    <source>
        <dbReference type="Proteomes" id="UP000269265"/>
    </source>
</evidence>
<keyword evidence="1" id="KW-0472">Membrane</keyword>
<dbReference type="Pfam" id="PF00563">
    <property type="entry name" value="EAL"/>
    <property type="match status" value="1"/>
</dbReference>
<dbReference type="NCBIfam" id="TIGR00229">
    <property type="entry name" value="sensory_box"/>
    <property type="match status" value="1"/>
</dbReference>
<dbReference type="PANTHER" id="PTHR44757:SF2">
    <property type="entry name" value="BIOFILM ARCHITECTURE MAINTENANCE PROTEIN MBAA"/>
    <property type="match status" value="1"/>
</dbReference>
<dbReference type="Pfam" id="PF13426">
    <property type="entry name" value="PAS_9"/>
    <property type="match status" value="1"/>
</dbReference>
<organism evidence="5 6">
    <name type="scientific">Aquabacterium soli</name>
    <dbReference type="NCBI Taxonomy" id="2493092"/>
    <lineage>
        <taxon>Bacteria</taxon>
        <taxon>Pseudomonadati</taxon>
        <taxon>Pseudomonadota</taxon>
        <taxon>Betaproteobacteria</taxon>
        <taxon>Burkholderiales</taxon>
        <taxon>Aquabacterium</taxon>
    </lineage>
</organism>
<comment type="caution">
    <text evidence="5">The sequence shown here is derived from an EMBL/GenBank/DDBJ whole genome shotgun (WGS) entry which is preliminary data.</text>
</comment>
<evidence type="ECO:0000259" key="4">
    <source>
        <dbReference type="PROSITE" id="PS50887"/>
    </source>
</evidence>
<dbReference type="GO" id="GO:0003824">
    <property type="term" value="F:catalytic activity"/>
    <property type="evidence" value="ECO:0007669"/>
    <property type="project" value="UniProtKB-ARBA"/>
</dbReference>
<dbReference type="SUPFAM" id="SSF141868">
    <property type="entry name" value="EAL domain-like"/>
    <property type="match status" value="1"/>
</dbReference>
<feature type="transmembrane region" description="Helical" evidence="1">
    <location>
        <begin position="79"/>
        <end position="99"/>
    </location>
</feature>
<feature type="transmembrane region" description="Helical" evidence="1">
    <location>
        <begin position="52"/>
        <end position="72"/>
    </location>
</feature>
<dbReference type="EMBL" id="RSED01000001">
    <property type="protein sequence ID" value="RRS06119.1"/>
    <property type="molecule type" value="Genomic_DNA"/>
</dbReference>
<dbReference type="Gene3D" id="3.20.20.450">
    <property type="entry name" value="EAL domain"/>
    <property type="match status" value="1"/>
</dbReference>
<dbReference type="OrthoDB" id="9813903at2"/>
<proteinExistence type="predicted"/>
<dbReference type="InterPro" id="IPR035965">
    <property type="entry name" value="PAS-like_dom_sf"/>
</dbReference>
<feature type="domain" description="GGDEF" evidence="4">
    <location>
        <begin position="368"/>
        <end position="501"/>
    </location>
</feature>
<gene>
    <name evidence="5" type="ORF">EIP75_00495</name>
</gene>
<dbReference type="Gene3D" id="3.30.450.20">
    <property type="entry name" value="PAS domain"/>
    <property type="match status" value="1"/>
</dbReference>
<dbReference type="PROSITE" id="PS50887">
    <property type="entry name" value="GGDEF"/>
    <property type="match status" value="1"/>
</dbReference>
<dbReference type="PANTHER" id="PTHR44757">
    <property type="entry name" value="DIGUANYLATE CYCLASE DGCP"/>
    <property type="match status" value="1"/>
</dbReference>
<dbReference type="InterPro" id="IPR048437">
    <property type="entry name" value="MASE11"/>
</dbReference>
<keyword evidence="1" id="KW-0812">Transmembrane</keyword>
<keyword evidence="1" id="KW-1133">Transmembrane helix</keyword>
<sequence length="764" mass="83677">MYRSIRQTLLADHQIPMDMRHWRERLLSAILSVALLLGVVAAVPSAIVAFHQGHPSVAVMDIVALAWVAFVWRRRSLDYRLRAWSLLALLYLVGVWLMLTVGPVSQVYLLGVPAMAALLLGMRPALLALALSALTLLVLGWLVDAQFPTPGFEHQPLVKWSVVTVNFAFVGAMVTLSCAALLAGLERTLDKHRDIAASLSAANEELHLTGAAAARINDLVMITARDADTPPHARIVFVNEAFLTRTAYERGQVMGRPHTLLYGPDTAAEDRARVDDALRSGSALRIELVAHDRHGGAFWLELDITPILDEHGFARHVAWVARDIGSRKKAEALIWQQAHYDSLTGLPNRQLLRQRLEQALAASARDGHTVALLFIDLDHFKEVNDTLGHDLGDLLLAEAGRRIRQCVGDADTVARLGGDEFTVVMPGLVDADRIDQVARDIIARLVQPFRLRGERAYVSASIGITQAPRDGTAIESLFKQADQALYAAKDAGRRRLCHFTAEMEAAARLHLRVATELRSALDDGQLSVVYQPIVDLATGEVHKAEALLRWRHPVLGPIGPSVFIPIAESSGQIDEIGDWVFRQAAGQALRWRSLFHADFQISVNKSPVQFRDSGAARLDWPAHLHAIGLPGHALSVEITEGLLLDASDEVIERLGRLRTAGMAVSLDDFGTGYSSLSYLQHFPFDFLKIDQAFVRDLTPGSTAMVLCRSIVAMAHDLGMSVIAEGVETAGQCALLSSVGCDHGQGFLFAQPMPPEEFERFLRGG</sequence>
<dbReference type="InterPro" id="IPR052155">
    <property type="entry name" value="Biofilm_reg_signaling"/>
</dbReference>
<accession>A0A426VH20</accession>
<evidence type="ECO:0000259" key="2">
    <source>
        <dbReference type="PROSITE" id="PS50113"/>
    </source>
</evidence>
<evidence type="ECO:0000313" key="5">
    <source>
        <dbReference type="EMBL" id="RRS06119.1"/>
    </source>
</evidence>
<dbReference type="InterPro" id="IPR000160">
    <property type="entry name" value="GGDEF_dom"/>
</dbReference>
<dbReference type="SUPFAM" id="SSF55785">
    <property type="entry name" value="PYP-like sensor domain (PAS domain)"/>
    <property type="match status" value="1"/>
</dbReference>
<dbReference type="InterPro" id="IPR035919">
    <property type="entry name" value="EAL_sf"/>
</dbReference>
<name>A0A426VH20_9BURK</name>
<dbReference type="PROSITE" id="PS50113">
    <property type="entry name" value="PAC"/>
    <property type="match status" value="1"/>
</dbReference>
<dbReference type="InterPro" id="IPR000700">
    <property type="entry name" value="PAS-assoc_C"/>
</dbReference>
<feature type="transmembrane region" description="Helical" evidence="1">
    <location>
        <begin position="163"/>
        <end position="185"/>
    </location>
</feature>
<dbReference type="CDD" id="cd00130">
    <property type="entry name" value="PAS"/>
    <property type="match status" value="1"/>
</dbReference>
<dbReference type="AlphaFoldDB" id="A0A426VH20"/>
<dbReference type="Pfam" id="PF20969">
    <property type="entry name" value="MASE11"/>
    <property type="match status" value="1"/>
</dbReference>
<dbReference type="InterPro" id="IPR043128">
    <property type="entry name" value="Rev_trsase/Diguanyl_cyclase"/>
</dbReference>
<dbReference type="NCBIfam" id="TIGR00254">
    <property type="entry name" value="GGDEF"/>
    <property type="match status" value="1"/>
</dbReference>
<evidence type="ECO:0000256" key="1">
    <source>
        <dbReference type="SAM" id="Phobius"/>
    </source>
</evidence>
<keyword evidence="6" id="KW-1185">Reference proteome</keyword>
<dbReference type="Pfam" id="PF00990">
    <property type="entry name" value="GGDEF"/>
    <property type="match status" value="1"/>
</dbReference>
<dbReference type="RefSeq" id="WP_125241262.1">
    <property type="nucleotide sequence ID" value="NZ_RSED01000001.1"/>
</dbReference>
<dbReference type="InterPro" id="IPR029787">
    <property type="entry name" value="Nucleotide_cyclase"/>
</dbReference>
<dbReference type="InterPro" id="IPR001633">
    <property type="entry name" value="EAL_dom"/>
</dbReference>
<dbReference type="SUPFAM" id="SSF55073">
    <property type="entry name" value="Nucleotide cyclase"/>
    <property type="match status" value="1"/>
</dbReference>
<evidence type="ECO:0000259" key="3">
    <source>
        <dbReference type="PROSITE" id="PS50883"/>
    </source>
</evidence>
<protein>
    <submittedName>
        <fullName evidence="5">EAL domain-containing protein</fullName>
    </submittedName>
</protein>
<dbReference type="CDD" id="cd01949">
    <property type="entry name" value="GGDEF"/>
    <property type="match status" value="1"/>
</dbReference>
<dbReference type="PROSITE" id="PS50883">
    <property type="entry name" value="EAL"/>
    <property type="match status" value="1"/>
</dbReference>
<feature type="domain" description="EAL" evidence="3">
    <location>
        <begin position="510"/>
        <end position="764"/>
    </location>
</feature>
<dbReference type="SMART" id="SM00267">
    <property type="entry name" value="GGDEF"/>
    <property type="match status" value="1"/>
</dbReference>
<dbReference type="Proteomes" id="UP000269265">
    <property type="component" value="Unassembled WGS sequence"/>
</dbReference>
<feature type="transmembrane region" description="Helical" evidence="1">
    <location>
        <begin position="126"/>
        <end position="143"/>
    </location>
</feature>
<dbReference type="FunFam" id="3.30.70.270:FF:000001">
    <property type="entry name" value="Diguanylate cyclase domain protein"/>
    <property type="match status" value="1"/>
</dbReference>